<comment type="caution">
    <text evidence="9">The sequence shown here is derived from an EMBL/GenBank/DDBJ whole genome shotgun (WGS) entry which is preliminary data.</text>
</comment>
<organism evidence="9 10">
    <name type="scientific">Veillonella absiana</name>
    <dbReference type="NCBI Taxonomy" id="3079305"/>
    <lineage>
        <taxon>Bacteria</taxon>
        <taxon>Bacillati</taxon>
        <taxon>Bacillota</taxon>
        <taxon>Negativicutes</taxon>
        <taxon>Veillonellales</taxon>
        <taxon>Veillonellaceae</taxon>
        <taxon>Veillonella</taxon>
    </lineage>
</organism>
<evidence type="ECO:0000256" key="7">
    <source>
        <dbReference type="SAM" id="Coils"/>
    </source>
</evidence>
<feature type="compositionally biased region" description="Low complexity" evidence="8">
    <location>
        <begin position="173"/>
        <end position="191"/>
    </location>
</feature>
<protein>
    <submittedName>
        <fullName evidence="9">DivIVA domain-containing protein</fullName>
    </submittedName>
</protein>
<feature type="region of interest" description="Disordered" evidence="8">
    <location>
        <begin position="160"/>
        <end position="191"/>
    </location>
</feature>
<dbReference type="InterPro" id="IPR019933">
    <property type="entry name" value="DivIVA_domain"/>
</dbReference>
<evidence type="ECO:0000313" key="10">
    <source>
        <dbReference type="Proteomes" id="UP001272515"/>
    </source>
</evidence>
<comment type="similarity">
    <text evidence="2">Belongs to the DivIVA family.</text>
</comment>
<feature type="coiled-coil region" evidence="7">
    <location>
        <begin position="28"/>
        <end position="69"/>
    </location>
</feature>
<keyword evidence="5 7" id="KW-0175">Coiled coil</keyword>
<dbReference type="NCBIfam" id="TIGR03544">
    <property type="entry name" value="DivI1A_domain"/>
    <property type="match status" value="1"/>
</dbReference>
<keyword evidence="3" id="KW-0963">Cytoplasm</keyword>
<keyword evidence="4" id="KW-0132">Cell division</keyword>
<dbReference type="InterPro" id="IPR007793">
    <property type="entry name" value="DivIVA_fam"/>
</dbReference>
<dbReference type="EMBL" id="JAWJZB010000009">
    <property type="protein sequence ID" value="MDV5088780.1"/>
    <property type="molecule type" value="Genomic_DNA"/>
</dbReference>
<comment type="subcellular location">
    <subcellularLocation>
        <location evidence="1">Cytoplasm</location>
    </subcellularLocation>
</comment>
<gene>
    <name evidence="9" type="ORF">RVY80_08005</name>
</gene>
<dbReference type="Proteomes" id="UP001272515">
    <property type="component" value="Unassembled WGS sequence"/>
</dbReference>
<reference evidence="9 10" key="1">
    <citation type="submission" date="2023-10" db="EMBL/GenBank/DDBJ databases">
        <title>Veillonella sp. nov., isolated from a pig farm feces dump.</title>
        <authorList>
            <person name="Chang Y.-H."/>
        </authorList>
    </citation>
    <scope>NUCLEOTIDE SEQUENCE [LARGE SCALE GENOMIC DNA]</scope>
    <source>
        <strain evidence="9 10">YH-vei2233</strain>
    </source>
</reference>
<keyword evidence="10" id="KW-1185">Reference proteome</keyword>
<dbReference type="PANTHER" id="PTHR35794">
    <property type="entry name" value="CELL DIVISION PROTEIN DIVIVA"/>
    <property type="match status" value="1"/>
</dbReference>
<keyword evidence="6" id="KW-0131">Cell cycle</keyword>
<dbReference type="Gene3D" id="6.10.250.660">
    <property type="match status" value="1"/>
</dbReference>
<evidence type="ECO:0000256" key="5">
    <source>
        <dbReference type="ARBA" id="ARBA00023054"/>
    </source>
</evidence>
<dbReference type="PANTHER" id="PTHR35794:SF2">
    <property type="entry name" value="CELL DIVISION PROTEIN DIVIVA"/>
    <property type="match status" value="1"/>
</dbReference>
<evidence type="ECO:0000256" key="4">
    <source>
        <dbReference type="ARBA" id="ARBA00022618"/>
    </source>
</evidence>
<name>A0ABU3ZA69_9FIRM</name>
<sequence length="191" mass="21884">MITPMDIHNKEFETGFRGYSKEAVDTFMAEINKDYEVLYRENRELKEKIEHLEKRIAQYEQMEETMNNTLVLAQETGENVKAASRKEAELIIQDAQAQRQSILDSAESSLREARDRYAIIRNDIAVFRTKMESILHSQLKMLEDVVLDDRKLEETIRGNAEAAHESKETATPVVTEDNTTTDAAVETTAAK</sequence>
<evidence type="ECO:0000256" key="8">
    <source>
        <dbReference type="SAM" id="MobiDB-lite"/>
    </source>
</evidence>
<proteinExistence type="inferred from homology"/>
<dbReference type="Pfam" id="PF05103">
    <property type="entry name" value="DivIVA"/>
    <property type="match status" value="1"/>
</dbReference>
<evidence type="ECO:0000256" key="3">
    <source>
        <dbReference type="ARBA" id="ARBA00022490"/>
    </source>
</evidence>
<evidence type="ECO:0000256" key="6">
    <source>
        <dbReference type="ARBA" id="ARBA00023306"/>
    </source>
</evidence>
<evidence type="ECO:0000256" key="1">
    <source>
        <dbReference type="ARBA" id="ARBA00004496"/>
    </source>
</evidence>
<dbReference type="RefSeq" id="WP_317330182.1">
    <property type="nucleotide sequence ID" value="NZ_JAWJZA010000008.1"/>
</dbReference>
<evidence type="ECO:0000256" key="2">
    <source>
        <dbReference type="ARBA" id="ARBA00009008"/>
    </source>
</evidence>
<evidence type="ECO:0000313" key="9">
    <source>
        <dbReference type="EMBL" id="MDV5088780.1"/>
    </source>
</evidence>
<accession>A0ABU3ZA69</accession>